<keyword evidence="6" id="KW-0864">Zinc transport</keyword>
<sequence length="323" mass="35328">MSDTPVKVIQKATWVGSIANVALAIVKITVGKLTGSQALVADGVHSFSDLVTDTAILIGSRYWTAPADKGHPYGHGRFETLTNIFIGVLLALVGIGIGWDSVKQIGNEATSPPGMLAFWAAMASILVKEILYRWTVVQAKKINSRSLHANAWHHRSDALSSLPVAIAVIANFIVPDLHYLDQVAALLVTAMILKAAFEILWPAILELTEAESDIDVEGKIQQYAEADTNIKEVHAIRSRRTGSTILLDFHLLVDPEMSVDEAHTISENFKSHILQEIDEVVDVIIHIEPYTCAERVVNPCCEEKGCEEKGCEEKGIEEKDGED</sequence>
<keyword evidence="6" id="KW-0406">Ion transport</keyword>
<dbReference type="PANTHER" id="PTHR43840:SF15">
    <property type="entry name" value="MITOCHONDRIAL METAL TRANSPORTER 1-RELATED"/>
    <property type="match status" value="1"/>
</dbReference>
<dbReference type="GO" id="GO:0006829">
    <property type="term" value="P:zinc ion transport"/>
    <property type="evidence" value="ECO:0007669"/>
    <property type="project" value="UniProtKB-KW"/>
</dbReference>
<feature type="domain" description="Cation efflux protein transmembrane" evidence="10">
    <location>
        <begin position="14"/>
        <end position="207"/>
    </location>
</feature>
<dbReference type="GO" id="GO:0016020">
    <property type="term" value="C:membrane"/>
    <property type="evidence" value="ECO:0007669"/>
    <property type="project" value="UniProtKB-SubCell"/>
</dbReference>
<dbReference type="FunFam" id="1.20.1510.10:FF:000006">
    <property type="entry name" value="Divalent cation efflux transporter"/>
    <property type="match status" value="1"/>
</dbReference>
<evidence type="ECO:0000256" key="6">
    <source>
        <dbReference type="ARBA" id="ARBA00022906"/>
    </source>
</evidence>
<dbReference type="SUPFAM" id="SSF161111">
    <property type="entry name" value="Cation efflux protein transmembrane domain-like"/>
    <property type="match status" value="1"/>
</dbReference>
<dbReference type="InterPro" id="IPR002524">
    <property type="entry name" value="Cation_efflux"/>
</dbReference>
<evidence type="ECO:0000256" key="4">
    <source>
        <dbReference type="ARBA" id="ARBA00022496"/>
    </source>
</evidence>
<protein>
    <submittedName>
        <fullName evidence="12">Cation transporter</fullName>
    </submittedName>
</protein>
<evidence type="ECO:0000259" key="11">
    <source>
        <dbReference type="Pfam" id="PF16916"/>
    </source>
</evidence>
<dbReference type="InterPro" id="IPR050291">
    <property type="entry name" value="CDF_Transporter"/>
</dbReference>
<dbReference type="Gene3D" id="1.20.1510.10">
    <property type="entry name" value="Cation efflux protein transmembrane domain"/>
    <property type="match status" value="1"/>
</dbReference>
<evidence type="ECO:0000256" key="5">
    <source>
        <dbReference type="ARBA" id="ARBA00022692"/>
    </source>
</evidence>
<evidence type="ECO:0000256" key="9">
    <source>
        <dbReference type="SAM" id="Phobius"/>
    </source>
</evidence>
<dbReference type="SUPFAM" id="SSF160240">
    <property type="entry name" value="Cation efflux protein cytoplasmic domain-like"/>
    <property type="match status" value="1"/>
</dbReference>
<evidence type="ECO:0000256" key="1">
    <source>
        <dbReference type="ARBA" id="ARBA00004141"/>
    </source>
</evidence>
<comment type="subcellular location">
    <subcellularLocation>
        <location evidence="1">Membrane</location>
        <topology evidence="1">Multi-pass membrane protein</topology>
    </subcellularLocation>
</comment>
<keyword evidence="4" id="KW-0410">Iron transport</keyword>
<dbReference type="InterPro" id="IPR036837">
    <property type="entry name" value="Cation_efflux_CTD_sf"/>
</dbReference>
<keyword evidence="13" id="KW-1185">Reference proteome</keyword>
<organism evidence="12 13">
    <name type="scientific">Photobacterium sanctipauli</name>
    <dbReference type="NCBI Taxonomy" id="1342794"/>
    <lineage>
        <taxon>Bacteria</taxon>
        <taxon>Pseudomonadati</taxon>
        <taxon>Pseudomonadota</taxon>
        <taxon>Gammaproteobacteria</taxon>
        <taxon>Vibrionales</taxon>
        <taxon>Vibrionaceae</taxon>
        <taxon>Photobacterium</taxon>
    </lineage>
</organism>
<evidence type="ECO:0000256" key="8">
    <source>
        <dbReference type="ARBA" id="ARBA00023136"/>
    </source>
</evidence>
<dbReference type="RefSeq" id="WP_107271798.1">
    <property type="nucleotide sequence ID" value="NZ_PYMA01000003.1"/>
</dbReference>
<feature type="domain" description="Cation efflux protein cytoplasmic" evidence="11">
    <location>
        <begin position="217"/>
        <end position="290"/>
    </location>
</feature>
<name>A0A2T3NWN5_9GAMM</name>
<evidence type="ECO:0000313" key="13">
    <source>
        <dbReference type="Proteomes" id="UP000241771"/>
    </source>
</evidence>
<dbReference type="AlphaFoldDB" id="A0A2T3NWN5"/>
<evidence type="ECO:0000313" key="12">
    <source>
        <dbReference type="EMBL" id="PSW20675.1"/>
    </source>
</evidence>
<feature type="transmembrane region" description="Helical" evidence="9">
    <location>
        <begin position="81"/>
        <end position="102"/>
    </location>
</feature>
<dbReference type="GO" id="GO:0006826">
    <property type="term" value="P:iron ion transport"/>
    <property type="evidence" value="ECO:0007669"/>
    <property type="project" value="UniProtKB-KW"/>
</dbReference>
<comment type="similarity">
    <text evidence="2">Belongs to the cation diffusion facilitator (CDF) transporter (TC 2.A.4) family. FieF subfamily.</text>
</comment>
<evidence type="ECO:0000256" key="7">
    <source>
        <dbReference type="ARBA" id="ARBA00022989"/>
    </source>
</evidence>
<dbReference type="InterPro" id="IPR027469">
    <property type="entry name" value="Cation_efflux_TMD_sf"/>
</dbReference>
<dbReference type="Gene3D" id="3.30.70.1350">
    <property type="entry name" value="Cation efflux protein, cytoplasmic domain"/>
    <property type="match status" value="1"/>
</dbReference>
<evidence type="ECO:0000256" key="3">
    <source>
        <dbReference type="ARBA" id="ARBA00022448"/>
    </source>
</evidence>
<accession>A0A2T3NWN5</accession>
<proteinExistence type="inferred from homology"/>
<evidence type="ECO:0000256" key="2">
    <source>
        <dbReference type="ARBA" id="ARBA00010212"/>
    </source>
</evidence>
<dbReference type="Proteomes" id="UP000241771">
    <property type="component" value="Unassembled WGS sequence"/>
</dbReference>
<dbReference type="InterPro" id="IPR027470">
    <property type="entry name" value="Cation_efflux_CTD"/>
</dbReference>
<dbReference type="Pfam" id="PF16916">
    <property type="entry name" value="ZT_dimer"/>
    <property type="match status" value="1"/>
</dbReference>
<dbReference type="NCBIfam" id="TIGR01297">
    <property type="entry name" value="CDF"/>
    <property type="match status" value="1"/>
</dbReference>
<feature type="transmembrane region" description="Helical" evidence="9">
    <location>
        <begin position="114"/>
        <end position="135"/>
    </location>
</feature>
<gene>
    <name evidence="12" type="ORF">C9I98_07460</name>
</gene>
<dbReference type="InterPro" id="IPR058533">
    <property type="entry name" value="Cation_efflux_TM"/>
</dbReference>
<reference evidence="12 13" key="1">
    <citation type="submission" date="2018-01" db="EMBL/GenBank/DDBJ databases">
        <title>Whole genome sequencing of Histamine producing bacteria.</title>
        <authorList>
            <person name="Butler K."/>
        </authorList>
    </citation>
    <scope>NUCLEOTIDE SEQUENCE [LARGE SCALE GENOMIC DNA]</scope>
    <source>
        <strain evidence="12 13">DSM 100436</strain>
    </source>
</reference>
<dbReference type="EMBL" id="PYMA01000003">
    <property type="protein sequence ID" value="PSW20675.1"/>
    <property type="molecule type" value="Genomic_DNA"/>
</dbReference>
<keyword evidence="6" id="KW-0862">Zinc</keyword>
<feature type="transmembrane region" description="Helical" evidence="9">
    <location>
        <begin position="156"/>
        <end position="173"/>
    </location>
</feature>
<dbReference type="PANTHER" id="PTHR43840">
    <property type="entry name" value="MITOCHONDRIAL METAL TRANSPORTER 1-RELATED"/>
    <property type="match status" value="1"/>
</dbReference>
<keyword evidence="3" id="KW-0813">Transport</keyword>
<keyword evidence="4" id="KW-0408">Iron</keyword>
<keyword evidence="7 9" id="KW-1133">Transmembrane helix</keyword>
<dbReference type="GO" id="GO:0008324">
    <property type="term" value="F:monoatomic cation transmembrane transporter activity"/>
    <property type="evidence" value="ECO:0007669"/>
    <property type="project" value="InterPro"/>
</dbReference>
<keyword evidence="5 9" id="KW-0812">Transmembrane</keyword>
<keyword evidence="8 9" id="KW-0472">Membrane</keyword>
<dbReference type="Pfam" id="PF01545">
    <property type="entry name" value="Cation_efflux"/>
    <property type="match status" value="1"/>
</dbReference>
<comment type="caution">
    <text evidence="12">The sequence shown here is derived from an EMBL/GenBank/DDBJ whole genome shotgun (WGS) entry which is preliminary data.</text>
</comment>
<evidence type="ECO:0000259" key="10">
    <source>
        <dbReference type="Pfam" id="PF01545"/>
    </source>
</evidence>